<protein>
    <submittedName>
        <fullName evidence="2">Uncharacterized protein</fullName>
    </submittedName>
</protein>
<feature type="coiled-coil region" evidence="1">
    <location>
        <begin position="111"/>
        <end position="156"/>
    </location>
</feature>
<proteinExistence type="predicted"/>
<sequence>MEINKKERKNLIRKISKASGIAQYALEEKMEDSQIIEASNHLDVLNLLKKANDYNRWCQGQKTAEANAKLKEFLSIEKSEIYQAGQWLINCLSKKGQERKQSLLEKGLVHKEDYNETVLGLRESLKEYKELTNKEIDKNINNISQIEITNDELRRQLGNIQEYITNNYGKEEWEKIAKYFKLN</sequence>
<evidence type="ECO:0000313" key="3">
    <source>
        <dbReference type="Proteomes" id="UP000003781"/>
    </source>
</evidence>
<keyword evidence="3" id="KW-1185">Reference proteome</keyword>
<dbReference type="OrthoDB" id="425172at2"/>
<accession>A3IZ69</accession>
<gene>
    <name evidence="2" type="ORF">CY0110_01285</name>
</gene>
<evidence type="ECO:0000313" key="2">
    <source>
        <dbReference type="EMBL" id="EAZ88239.1"/>
    </source>
</evidence>
<dbReference type="EMBL" id="AAXW01000095">
    <property type="protein sequence ID" value="EAZ88239.1"/>
    <property type="molecule type" value="Genomic_DNA"/>
</dbReference>
<reference evidence="2 3" key="1">
    <citation type="submission" date="2007-03" db="EMBL/GenBank/DDBJ databases">
        <authorList>
            <person name="Stal L."/>
            <person name="Ferriera S."/>
            <person name="Johnson J."/>
            <person name="Kravitz S."/>
            <person name="Beeson K."/>
            <person name="Sutton G."/>
            <person name="Rogers Y.-H."/>
            <person name="Friedman R."/>
            <person name="Frazier M."/>
            <person name="Venter J.C."/>
        </authorList>
    </citation>
    <scope>NUCLEOTIDE SEQUENCE [LARGE SCALE GENOMIC DNA]</scope>
    <source>
        <strain evidence="2 3">CCY0110</strain>
    </source>
</reference>
<keyword evidence="1" id="KW-0175">Coiled coil</keyword>
<dbReference type="RefSeq" id="WP_008278687.1">
    <property type="nucleotide sequence ID" value="NZ_AAXW01000095.1"/>
</dbReference>
<name>A3IZ69_9CHRO</name>
<organism evidence="2 3">
    <name type="scientific">Crocosphaera chwakensis CCY0110</name>
    <dbReference type="NCBI Taxonomy" id="391612"/>
    <lineage>
        <taxon>Bacteria</taxon>
        <taxon>Bacillati</taxon>
        <taxon>Cyanobacteriota</taxon>
        <taxon>Cyanophyceae</taxon>
        <taxon>Oscillatoriophycideae</taxon>
        <taxon>Chroococcales</taxon>
        <taxon>Aphanothecaceae</taxon>
        <taxon>Crocosphaera</taxon>
        <taxon>Crocosphaera chwakensis</taxon>
    </lineage>
</organism>
<dbReference type="Proteomes" id="UP000003781">
    <property type="component" value="Unassembled WGS sequence"/>
</dbReference>
<comment type="caution">
    <text evidence="2">The sequence shown here is derived from an EMBL/GenBank/DDBJ whole genome shotgun (WGS) entry which is preliminary data.</text>
</comment>
<dbReference type="AlphaFoldDB" id="A3IZ69"/>
<evidence type="ECO:0000256" key="1">
    <source>
        <dbReference type="SAM" id="Coils"/>
    </source>
</evidence>
<dbReference type="eggNOG" id="ENOG5031BRB">
    <property type="taxonomic scope" value="Bacteria"/>
</dbReference>